<dbReference type="InterPro" id="IPR003018">
    <property type="entry name" value="GAF"/>
</dbReference>
<dbReference type="EMBL" id="PCVO01000022">
    <property type="protein sequence ID" value="PIQ75390.1"/>
    <property type="molecule type" value="Genomic_DNA"/>
</dbReference>
<dbReference type="Proteomes" id="UP000229317">
    <property type="component" value="Unassembled WGS sequence"/>
</dbReference>
<protein>
    <recommendedName>
        <fullName evidence="1">GAF domain-containing protein</fullName>
    </recommendedName>
</protein>
<organism evidence="2 3">
    <name type="scientific">Candidatus Portnoybacteria bacterium CG11_big_fil_rev_8_21_14_0_20_40_15</name>
    <dbReference type="NCBI Taxonomy" id="1974817"/>
    <lineage>
        <taxon>Bacteria</taxon>
        <taxon>Candidatus Portnoyibacteriota</taxon>
    </lineage>
</organism>
<dbReference type="SUPFAM" id="SSF55781">
    <property type="entry name" value="GAF domain-like"/>
    <property type="match status" value="2"/>
</dbReference>
<sequence>MGFEGTVQLIAQQFIQFLKVDEFLKVDRCSMRWPDGKKIAAYGTEAENMKEKIIMDETTVAGQALITKDIVITDITKDPRYDPGYIKNAELKYLLALPLIIKTDTGEDEVFGVVQVYSKNPFSDTQISTAKMLAQTAAPTLYLIESSKESRKAIRKLPKVILHCRSLEEIFLHSVDEIAVRLGVKSCLIYHVFPKDGEQWCKITAGVPKGEHQIGLLDPLSKHPDIELAVTEKKLAVRDLMTDEKTAHLHDWAERKGIRRGMYCPLIMNVDDKDKVKVIGVLVAEIRKDDDKDNFSAEERSFFYDYSISIADLICHDEITFQEVRDKIVNPSSSAGGFAKLLFKEMAWLQENIENFCKNNQGTCPGAKKMCKSADQLRSYAKTIYTNVETIQESLSEVKQTHS</sequence>
<proteinExistence type="predicted"/>
<feature type="domain" description="GAF" evidence="1">
    <location>
        <begin position="166"/>
        <end position="325"/>
    </location>
</feature>
<evidence type="ECO:0000313" key="3">
    <source>
        <dbReference type="Proteomes" id="UP000229317"/>
    </source>
</evidence>
<gene>
    <name evidence="2" type="ORF">COV84_01500</name>
</gene>
<name>A0A2H0KTB8_9BACT</name>
<dbReference type="SMART" id="SM00065">
    <property type="entry name" value="GAF"/>
    <property type="match status" value="2"/>
</dbReference>
<dbReference type="AlphaFoldDB" id="A0A2H0KTB8"/>
<feature type="domain" description="GAF" evidence="1">
    <location>
        <begin position="8"/>
        <end position="151"/>
    </location>
</feature>
<dbReference type="Pfam" id="PF01590">
    <property type="entry name" value="GAF"/>
    <property type="match status" value="2"/>
</dbReference>
<dbReference type="InterPro" id="IPR029016">
    <property type="entry name" value="GAF-like_dom_sf"/>
</dbReference>
<evidence type="ECO:0000313" key="2">
    <source>
        <dbReference type="EMBL" id="PIQ75390.1"/>
    </source>
</evidence>
<reference evidence="2 3" key="1">
    <citation type="submission" date="2017-09" db="EMBL/GenBank/DDBJ databases">
        <title>Depth-based differentiation of microbial function through sediment-hosted aquifers and enrichment of novel symbionts in the deep terrestrial subsurface.</title>
        <authorList>
            <person name="Probst A.J."/>
            <person name="Ladd B."/>
            <person name="Jarett J.K."/>
            <person name="Geller-Mcgrath D.E."/>
            <person name="Sieber C.M."/>
            <person name="Emerson J.B."/>
            <person name="Anantharaman K."/>
            <person name="Thomas B.C."/>
            <person name="Malmstrom R."/>
            <person name="Stieglmeier M."/>
            <person name="Klingl A."/>
            <person name="Woyke T."/>
            <person name="Ryan C.M."/>
            <person name="Banfield J.F."/>
        </authorList>
    </citation>
    <scope>NUCLEOTIDE SEQUENCE [LARGE SCALE GENOMIC DNA]</scope>
    <source>
        <strain evidence="2">CG11_big_fil_rev_8_21_14_0_20_40_15</strain>
    </source>
</reference>
<dbReference type="Gene3D" id="3.30.450.40">
    <property type="match status" value="2"/>
</dbReference>
<evidence type="ECO:0000259" key="1">
    <source>
        <dbReference type="SMART" id="SM00065"/>
    </source>
</evidence>
<comment type="caution">
    <text evidence="2">The sequence shown here is derived from an EMBL/GenBank/DDBJ whole genome shotgun (WGS) entry which is preliminary data.</text>
</comment>
<accession>A0A2H0KTB8</accession>